<accession>A0A469L0H5</accession>
<dbReference type="EMBL" id="AAARLF010000020">
    <property type="protein sequence ID" value="EAE2899343.1"/>
    <property type="molecule type" value="Genomic_DNA"/>
</dbReference>
<evidence type="ECO:0000313" key="5">
    <source>
        <dbReference type="Proteomes" id="UP000371553"/>
    </source>
</evidence>
<dbReference type="EMBL" id="AAAPCR010000004">
    <property type="protein sequence ID" value="EAD8145574.1"/>
    <property type="molecule type" value="Genomic_DNA"/>
</dbReference>
<dbReference type="Pfam" id="PF13730">
    <property type="entry name" value="HTH_36"/>
    <property type="match status" value="1"/>
</dbReference>
<dbReference type="EMBL" id="AAASTI010000005">
    <property type="protein sequence ID" value="EAE5604437.1"/>
    <property type="molecule type" value="Genomic_DNA"/>
</dbReference>
<protein>
    <submittedName>
        <fullName evidence="2">Helix-turn-helix domain-containing protein</fullName>
    </submittedName>
</protein>
<organism evidence="2 6">
    <name type="scientific">Listeria monocytogenes</name>
    <dbReference type="NCBI Taxonomy" id="1639"/>
    <lineage>
        <taxon>Bacteria</taxon>
        <taxon>Bacillati</taxon>
        <taxon>Bacillota</taxon>
        <taxon>Bacilli</taxon>
        <taxon>Bacillales</taxon>
        <taxon>Listeriaceae</taxon>
        <taxon>Listeria</taxon>
    </lineage>
</organism>
<evidence type="ECO:0000313" key="3">
    <source>
        <dbReference type="EMBL" id="EAE5604437.1"/>
    </source>
</evidence>
<evidence type="ECO:0000313" key="1">
    <source>
        <dbReference type="EMBL" id="EAD8145574.1"/>
    </source>
</evidence>
<evidence type="ECO:0000313" key="2">
    <source>
        <dbReference type="EMBL" id="EAE2899343.1"/>
    </source>
</evidence>
<name>A0A469L0H5_LISMN</name>
<sequence>MRSTFTKIQNNVIEDERLNLQDLALYLALCKFANNKTQQCYPSKKSLLKVSRISDKSFRKALKHLIEYGYVKVETRLSTDGKQLSNMYTLVNMP</sequence>
<dbReference type="Proteomes" id="UP000401273">
    <property type="component" value="Unassembled WGS sequence"/>
</dbReference>
<evidence type="ECO:0000313" key="6">
    <source>
        <dbReference type="Proteomes" id="UP000401273"/>
    </source>
</evidence>
<gene>
    <name evidence="1" type="ORF">CD20_05765</name>
    <name evidence="2" type="ORF">E1W43_15525</name>
    <name evidence="3" type="ORF">E1X78_09970</name>
</gene>
<comment type="caution">
    <text evidence="2">The sequence shown here is derived from an EMBL/GenBank/DDBJ whole genome shotgun (WGS) entry which is preliminary data.</text>
</comment>
<proteinExistence type="predicted"/>
<dbReference type="RefSeq" id="WP_031669112.1">
    <property type="nucleotide sequence ID" value="NZ_CADEHJ010000001.1"/>
</dbReference>
<reference evidence="4 6" key="2">
    <citation type="submission" date="2019-03" db="EMBL/GenBank/DDBJ databases">
        <authorList>
            <person name="Ashton P.M."/>
            <person name="Dallman T."/>
            <person name="Nair S."/>
            <person name="De Pinna E."/>
            <person name="Peters T."/>
            <person name="Grant K."/>
        </authorList>
    </citation>
    <scope>NUCLEOTIDE SEQUENCE [LARGE SCALE GENOMIC DNA]</scope>
    <source>
        <strain evidence="2">RL15000271</strain>
        <strain evidence="3">RL15000440</strain>
    </source>
</reference>
<dbReference type="Proteomes" id="UP000332711">
    <property type="component" value="Unassembled WGS sequence"/>
</dbReference>
<reference evidence="1 5" key="1">
    <citation type="submission" date="2018-06" db="EMBL/GenBank/DDBJ databases">
        <authorList>
            <consortium name="GenomeTrakr: Next Generation Sequencing Network for Food Pathogen Tracability"/>
        </authorList>
    </citation>
    <scope>NUCLEOTIDE SEQUENCE [LARGE SCALE GENOMIC DNA]</scope>
    <source>
        <strain evidence="1 5">NYAG13B12507-5</strain>
    </source>
</reference>
<dbReference type="InterPro" id="IPR036388">
    <property type="entry name" value="WH-like_DNA-bd_sf"/>
</dbReference>
<dbReference type="Gene3D" id="1.10.10.10">
    <property type="entry name" value="Winged helix-like DNA-binding domain superfamily/Winged helix DNA-binding domain"/>
    <property type="match status" value="1"/>
</dbReference>
<dbReference type="Proteomes" id="UP000371553">
    <property type="component" value="Unassembled WGS sequence"/>
</dbReference>
<evidence type="ECO:0000313" key="4">
    <source>
        <dbReference type="Proteomes" id="UP000332711"/>
    </source>
</evidence>
<dbReference type="AlphaFoldDB" id="A0A469L0H5"/>